<dbReference type="InterPro" id="IPR005094">
    <property type="entry name" value="Endonuclease_MobA/VirD2"/>
</dbReference>
<organism evidence="2 3">
    <name type="scientific">Chryseobacterium carnipullorum</name>
    <dbReference type="NCBI Taxonomy" id="1124835"/>
    <lineage>
        <taxon>Bacteria</taxon>
        <taxon>Pseudomonadati</taxon>
        <taxon>Bacteroidota</taxon>
        <taxon>Flavobacteriia</taxon>
        <taxon>Flavobacteriales</taxon>
        <taxon>Weeksellaceae</taxon>
        <taxon>Chryseobacterium group</taxon>
        <taxon>Chryseobacterium</taxon>
    </lineage>
</organism>
<evidence type="ECO:0000313" key="3">
    <source>
        <dbReference type="Proteomes" id="UP000273270"/>
    </source>
</evidence>
<reference evidence="3" key="1">
    <citation type="submission" date="2018-11" db="EMBL/GenBank/DDBJ databases">
        <title>Proposal to divide the Flavobacteriaceae and reorganize its genera based on Amino Acid Identity values calculated from whole genome sequences.</title>
        <authorList>
            <person name="Nicholson A.C."/>
            <person name="Gulvik C.A."/>
            <person name="Whitney A.M."/>
            <person name="Humrighouse B.W."/>
            <person name="Bell M."/>
            <person name="Holmes B."/>
            <person name="Steigerwalt A.G."/>
            <person name="Villarma A."/>
            <person name="Sheth M."/>
            <person name="Batra D."/>
            <person name="Pryor J."/>
            <person name="Bernardet J.-F."/>
            <person name="Hugo C."/>
            <person name="Kampfer P."/>
            <person name="Newman J."/>
            <person name="McQuiston J.R."/>
        </authorList>
    </citation>
    <scope>NUCLEOTIDE SEQUENCE [LARGE SCALE GENOMIC DNA]</scope>
    <source>
        <strain evidence="3">G0188</strain>
    </source>
</reference>
<feature type="domain" description="MobA/VirD2-like nuclease" evidence="1">
    <location>
        <begin position="17"/>
        <end position="148"/>
    </location>
</feature>
<gene>
    <name evidence="2" type="ORF">EG346_12245</name>
</gene>
<dbReference type="EMBL" id="CP033920">
    <property type="protein sequence ID" value="AZA48897.1"/>
    <property type="molecule type" value="Genomic_DNA"/>
</dbReference>
<dbReference type="Proteomes" id="UP000273270">
    <property type="component" value="Chromosome"/>
</dbReference>
<dbReference type="AlphaFoldDB" id="A0A3G6NBT7"/>
<proteinExistence type="predicted"/>
<sequence>MNNSATTRSITKIALEYNGNDKGTAEMVASNYLLRDTAEGQFNEMKTVAERNTKVKKWALTGYISQPDEISRKLKDEEFKQIAIEALAKVGLTNKNQYRLDIHNSTKHKHIHFVANRIDISGKCTVKAHDIGKRFGKAVREVCKEKGLLTDVEIGIQKKAEMLKSLTEAIRLENNFDDLISGMKKKGFEVQLSSNVKDGISGMRIVMEKDKNFHTERIYKAGYKLSEISNQLKISEIKSLFEVKKAVMEVQRNADNLKVFRENLRQKGFSLKIQYNGDFKAGQKNEIQDIWINKVDSNQQKNGFFFRKNVGFSLSAIDSDLGDLGKLLSQSSVNNDAGNLLKTEKNESLIEIAGGLLGDFLNPTYVSQEEEELWKKKRKIKR</sequence>
<name>A0A3G6NBT7_CHRCU</name>
<accession>A0A3G6NBT7</accession>
<dbReference type="RefSeq" id="WP_123878907.1">
    <property type="nucleotide sequence ID" value="NZ_CP033920.1"/>
</dbReference>
<keyword evidence="3" id="KW-1185">Reference proteome</keyword>
<dbReference type="KEGG" id="ccau:EG346_12245"/>
<protein>
    <recommendedName>
        <fullName evidence="1">MobA/VirD2-like nuclease domain-containing protein</fullName>
    </recommendedName>
</protein>
<evidence type="ECO:0000313" key="2">
    <source>
        <dbReference type="EMBL" id="AZA48897.1"/>
    </source>
</evidence>
<dbReference type="Pfam" id="PF03432">
    <property type="entry name" value="Relaxase"/>
    <property type="match status" value="1"/>
</dbReference>
<evidence type="ECO:0000259" key="1">
    <source>
        <dbReference type="Pfam" id="PF03432"/>
    </source>
</evidence>
<dbReference type="OrthoDB" id="3035232at2"/>